<evidence type="ECO:0000313" key="1">
    <source>
        <dbReference type="EMBL" id="KAJ7515630.1"/>
    </source>
</evidence>
<reference evidence="2" key="1">
    <citation type="journal article" date="2024" name="Proc. Natl. Acad. Sci. U.S.A.">
        <title>Extraordinary preservation of gene collinearity over three hundred million years revealed in homosporous lycophytes.</title>
        <authorList>
            <person name="Li C."/>
            <person name="Wickell D."/>
            <person name="Kuo L.Y."/>
            <person name="Chen X."/>
            <person name="Nie B."/>
            <person name="Liao X."/>
            <person name="Peng D."/>
            <person name="Ji J."/>
            <person name="Jenkins J."/>
            <person name="Williams M."/>
            <person name="Shu S."/>
            <person name="Plott C."/>
            <person name="Barry K."/>
            <person name="Rajasekar S."/>
            <person name="Grimwood J."/>
            <person name="Han X."/>
            <person name="Sun S."/>
            <person name="Hou Z."/>
            <person name="He W."/>
            <person name="Dai G."/>
            <person name="Sun C."/>
            <person name="Schmutz J."/>
            <person name="Leebens-Mack J.H."/>
            <person name="Li F.W."/>
            <person name="Wang L."/>
        </authorList>
    </citation>
    <scope>NUCLEOTIDE SEQUENCE [LARGE SCALE GENOMIC DNA]</scope>
    <source>
        <strain evidence="2">cv. PW_Plant_1</strain>
    </source>
</reference>
<evidence type="ECO:0000313" key="2">
    <source>
        <dbReference type="Proteomes" id="UP001162992"/>
    </source>
</evidence>
<protein>
    <submittedName>
        <fullName evidence="1">Uncharacterized protein</fullName>
    </submittedName>
</protein>
<name>A0ACC2ADS1_DIPCM</name>
<gene>
    <name evidence="1" type="ORF">O6H91_22G021100</name>
</gene>
<keyword evidence="2" id="KW-1185">Reference proteome</keyword>
<comment type="caution">
    <text evidence="1">The sequence shown here is derived from an EMBL/GenBank/DDBJ whole genome shotgun (WGS) entry which is preliminary data.</text>
</comment>
<organism evidence="1 2">
    <name type="scientific">Diphasiastrum complanatum</name>
    <name type="common">Issler's clubmoss</name>
    <name type="synonym">Lycopodium complanatum</name>
    <dbReference type="NCBI Taxonomy" id="34168"/>
    <lineage>
        <taxon>Eukaryota</taxon>
        <taxon>Viridiplantae</taxon>
        <taxon>Streptophyta</taxon>
        <taxon>Embryophyta</taxon>
        <taxon>Tracheophyta</taxon>
        <taxon>Lycopodiopsida</taxon>
        <taxon>Lycopodiales</taxon>
        <taxon>Lycopodiaceae</taxon>
        <taxon>Lycopodioideae</taxon>
        <taxon>Diphasiastrum</taxon>
    </lineage>
</organism>
<accession>A0ACC2ADS1</accession>
<sequence>MWMTAFQFLLACNFEMKTFLFLHMHITVITSPIKGTQPDATRPCPRIRIVLIRAFDPSGIEQSSM</sequence>
<proteinExistence type="predicted"/>
<dbReference type="Proteomes" id="UP001162992">
    <property type="component" value="Chromosome 22"/>
</dbReference>
<dbReference type="EMBL" id="CM055113">
    <property type="protein sequence ID" value="KAJ7515630.1"/>
    <property type="molecule type" value="Genomic_DNA"/>
</dbReference>